<sequence>MYLLEPNSIEFPNPSLASEEGLLAVGGDLSTKRLIAAYQKGIFPWFCEGEPILWYSPEWRMVIDPRHYTPSKSLKQTLKKGIFTVTFNQHFKEVIYNCKSIDRQDGLGTWITNDMENAYIKLHELGIAKSVEVWQNNQLVGGLYGVDQLNVFCGESMFSKVSNASKVAFAWLNNYLLEHKYDLLDCQVHNDHLESLGAYEIPRQEYLNILQKK</sequence>
<evidence type="ECO:0000256" key="1">
    <source>
        <dbReference type="ARBA" id="ARBA00022490"/>
    </source>
</evidence>
<dbReference type="Gene3D" id="3.40.630.70">
    <property type="entry name" value="Leucyl/phenylalanyl-tRNA-protein transferase, C-terminal domain"/>
    <property type="match status" value="1"/>
</dbReference>
<evidence type="ECO:0000256" key="4">
    <source>
        <dbReference type="HAMAP-Rule" id="MF_00688"/>
    </source>
</evidence>
<dbReference type="PANTHER" id="PTHR30098:SF2">
    <property type="entry name" value="LEUCYL_PHENYLALANYL-TRNA--PROTEIN TRANSFERASE"/>
    <property type="match status" value="1"/>
</dbReference>
<comment type="subcellular location">
    <subcellularLocation>
        <location evidence="4">Cytoplasm</location>
    </subcellularLocation>
</comment>
<evidence type="ECO:0000256" key="3">
    <source>
        <dbReference type="ARBA" id="ARBA00023315"/>
    </source>
</evidence>
<dbReference type="Gene3D" id="3.30.70.3550">
    <property type="entry name" value="Leucyl/phenylalanyl-tRNA-protein transferase, N-terminal domain"/>
    <property type="match status" value="1"/>
</dbReference>
<dbReference type="EMBL" id="JAASQL010000001">
    <property type="protein sequence ID" value="NIJ43611.1"/>
    <property type="molecule type" value="Genomic_DNA"/>
</dbReference>
<dbReference type="Proteomes" id="UP000745859">
    <property type="component" value="Unassembled WGS sequence"/>
</dbReference>
<evidence type="ECO:0000313" key="5">
    <source>
        <dbReference type="EMBL" id="NIJ43611.1"/>
    </source>
</evidence>
<dbReference type="NCBIfam" id="TIGR00667">
    <property type="entry name" value="aat"/>
    <property type="match status" value="1"/>
</dbReference>
<dbReference type="InterPro" id="IPR004616">
    <property type="entry name" value="Leu/Phe-tRNA_Trfase"/>
</dbReference>
<dbReference type="RefSeq" id="WP_167182150.1">
    <property type="nucleotide sequence ID" value="NZ_JAASQL010000001.1"/>
</dbReference>
<evidence type="ECO:0000313" key="6">
    <source>
        <dbReference type="Proteomes" id="UP000745859"/>
    </source>
</evidence>
<organism evidence="5 6">
    <name type="scientific">Wenyingzhuangia heitensis</name>
    <dbReference type="NCBI Taxonomy" id="1487859"/>
    <lineage>
        <taxon>Bacteria</taxon>
        <taxon>Pseudomonadati</taxon>
        <taxon>Bacteroidota</taxon>
        <taxon>Flavobacteriia</taxon>
        <taxon>Flavobacteriales</taxon>
        <taxon>Flavobacteriaceae</taxon>
        <taxon>Wenyingzhuangia</taxon>
    </lineage>
</organism>
<keyword evidence="2 4" id="KW-0808">Transferase</keyword>
<gene>
    <name evidence="4" type="primary">aat</name>
    <name evidence="5" type="ORF">FHR24_000050</name>
</gene>
<dbReference type="EC" id="2.3.2.6" evidence="4"/>
<protein>
    <recommendedName>
        <fullName evidence="4">Leucyl/phenylalanyl-tRNA--protein transferase</fullName>
        <ecNumber evidence="4">2.3.2.6</ecNumber>
    </recommendedName>
    <alternativeName>
        <fullName evidence="4">L/F-transferase</fullName>
    </alternativeName>
    <alternativeName>
        <fullName evidence="4">Leucyltransferase</fullName>
    </alternativeName>
    <alternativeName>
        <fullName evidence="4">Phenyalanyltransferase</fullName>
    </alternativeName>
</protein>
<proteinExistence type="inferred from homology"/>
<comment type="function">
    <text evidence="4">Functions in the N-end rule pathway of protein degradation where it conjugates Leu, Phe and, less efficiently, Met from aminoacyl-tRNAs to the N-termini of proteins containing an N-terminal arginine or lysine.</text>
</comment>
<dbReference type="InterPro" id="IPR042203">
    <property type="entry name" value="Leu/Phe-tRNA_Trfase_C"/>
</dbReference>
<dbReference type="InterPro" id="IPR042221">
    <property type="entry name" value="Leu/Phe-tRNA_Trfase_N"/>
</dbReference>
<dbReference type="SUPFAM" id="SSF55729">
    <property type="entry name" value="Acyl-CoA N-acyltransferases (Nat)"/>
    <property type="match status" value="1"/>
</dbReference>
<name>A0ABX0U7K3_9FLAO</name>
<comment type="catalytic activity">
    <reaction evidence="4">
        <text>N-terminal L-lysyl-[protein] + L-leucyl-tRNA(Leu) = N-terminal L-leucyl-L-lysyl-[protein] + tRNA(Leu) + H(+)</text>
        <dbReference type="Rhea" id="RHEA:12340"/>
        <dbReference type="Rhea" id="RHEA-COMP:9613"/>
        <dbReference type="Rhea" id="RHEA-COMP:9622"/>
        <dbReference type="Rhea" id="RHEA-COMP:12670"/>
        <dbReference type="Rhea" id="RHEA-COMP:12671"/>
        <dbReference type="ChEBI" id="CHEBI:15378"/>
        <dbReference type="ChEBI" id="CHEBI:65249"/>
        <dbReference type="ChEBI" id="CHEBI:78442"/>
        <dbReference type="ChEBI" id="CHEBI:78494"/>
        <dbReference type="ChEBI" id="CHEBI:133043"/>
        <dbReference type="EC" id="2.3.2.6"/>
    </reaction>
</comment>
<keyword evidence="3 4" id="KW-0012">Acyltransferase</keyword>
<comment type="similarity">
    <text evidence="4">Belongs to the L/F-transferase family.</text>
</comment>
<comment type="caution">
    <text evidence="5">The sequence shown here is derived from an EMBL/GenBank/DDBJ whole genome shotgun (WGS) entry which is preliminary data.</text>
</comment>
<dbReference type="HAMAP" id="MF_00688">
    <property type="entry name" value="Leu_Phe_trans"/>
    <property type="match status" value="1"/>
</dbReference>
<comment type="catalytic activity">
    <reaction evidence="4">
        <text>N-terminal L-arginyl-[protein] + L-leucyl-tRNA(Leu) = N-terminal L-leucyl-L-arginyl-[protein] + tRNA(Leu) + H(+)</text>
        <dbReference type="Rhea" id="RHEA:50416"/>
        <dbReference type="Rhea" id="RHEA-COMP:9613"/>
        <dbReference type="Rhea" id="RHEA-COMP:9622"/>
        <dbReference type="Rhea" id="RHEA-COMP:12672"/>
        <dbReference type="Rhea" id="RHEA-COMP:12673"/>
        <dbReference type="ChEBI" id="CHEBI:15378"/>
        <dbReference type="ChEBI" id="CHEBI:64719"/>
        <dbReference type="ChEBI" id="CHEBI:78442"/>
        <dbReference type="ChEBI" id="CHEBI:78494"/>
        <dbReference type="ChEBI" id="CHEBI:133044"/>
        <dbReference type="EC" id="2.3.2.6"/>
    </reaction>
</comment>
<dbReference type="GO" id="GO:0008914">
    <property type="term" value="F:leucyl-tRNA--protein transferase activity"/>
    <property type="evidence" value="ECO:0007669"/>
    <property type="project" value="UniProtKB-EC"/>
</dbReference>
<dbReference type="Pfam" id="PF03588">
    <property type="entry name" value="Leu_Phe_trans"/>
    <property type="match status" value="1"/>
</dbReference>
<keyword evidence="1 4" id="KW-0963">Cytoplasm</keyword>
<keyword evidence="6" id="KW-1185">Reference proteome</keyword>
<evidence type="ECO:0000256" key="2">
    <source>
        <dbReference type="ARBA" id="ARBA00022679"/>
    </source>
</evidence>
<dbReference type="InterPro" id="IPR016181">
    <property type="entry name" value="Acyl_CoA_acyltransferase"/>
</dbReference>
<accession>A0ABX0U7K3</accession>
<reference evidence="5 6" key="1">
    <citation type="submission" date="2020-03" db="EMBL/GenBank/DDBJ databases">
        <title>Genomic Encyclopedia of Type Strains, Phase IV (KMG-IV): sequencing the most valuable type-strain genomes for metagenomic binning, comparative biology and taxonomic classification.</title>
        <authorList>
            <person name="Goeker M."/>
        </authorList>
    </citation>
    <scope>NUCLEOTIDE SEQUENCE [LARGE SCALE GENOMIC DNA]</scope>
    <source>
        <strain evidence="5 6">DSM 101599</strain>
    </source>
</reference>
<comment type="catalytic activity">
    <reaction evidence="4">
        <text>L-phenylalanyl-tRNA(Phe) + an N-terminal L-alpha-aminoacyl-[protein] = an N-terminal L-phenylalanyl-L-alpha-aminoacyl-[protein] + tRNA(Phe)</text>
        <dbReference type="Rhea" id="RHEA:43632"/>
        <dbReference type="Rhea" id="RHEA-COMP:9668"/>
        <dbReference type="Rhea" id="RHEA-COMP:9699"/>
        <dbReference type="Rhea" id="RHEA-COMP:10636"/>
        <dbReference type="Rhea" id="RHEA-COMP:10637"/>
        <dbReference type="ChEBI" id="CHEBI:78442"/>
        <dbReference type="ChEBI" id="CHEBI:78531"/>
        <dbReference type="ChEBI" id="CHEBI:78597"/>
        <dbReference type="ChEBI" id="CHEBI:83561"/>
        <dbReference type="EC" id="2.3.2.6"/>
    </reaction>
</comment>
<dbReference type="PANTHER" id="PTHR30098">
    <property type="entry name" value="LEUCYL/PHENYLALANYL-TRNA--PROTEIN TRANSFERASE"/>
    <property type="match status" value="1"/>
</dbReference>